<sequence>MENMNRVQDFVTYLRNPVVLQRILNLNNINPNLLVQILLRANKRKNITAYNLLKARVNEEGFLVNVTDGFIIGKSAEIIWKNFTAAEKSIFITSASQIRSRLAFC</sequence>
<reference evidence="1" key="1">
    <citation type="submission" date="2021-06" db="EMBL/GenBank/DDBJ databases">
        <authorList>
            <person name="Kallberg Y."/>
            <person name="Tangrot J."/>
            <person name="Rosling A."/>
        </authorList>
    </citation>
    <scope>NUCLEOTIDE SEQUENCE</scope>
    <source>
        <strain evidence="1">IN212</strain>
    </source>
</reference>
<dbReference type="EMBL" id="CAJVPZ010004003">
    <property type="protein sequence ID" value="CAG8539375.1"/>
    <property type="molecule type" value="Genomic_DNA"/>
</dbReference>
<protein>
    <submittedName>
        <fullName evidence="1">14934_t:CDS:1</fullName>
    </submittedName>
</protein>
<dbReference type="OrthoDB" id="2377830at2759"/>
<comment type="caution">
    <text evidence="1">The sequence shown here is derived from an EMBL/GenBank/DDBJ whole genome shotgun (WGS) entry which is preliminary data.</text>
</comment>
<gene>
    <name evidence="1" type="ORF">RFULGI_LOCUS4151</name>
</gene>
<proteinExistence type="predicted"/>
<dbReference type="Proteomes" id="UP000789396">
    <property type="component" value="Unassembled WGS sequence"/>
</dbReference>
<evidence type="ECO:0000313" key="2">
    <source>
        <dbReference type="Proteomes" id="UP000789396"/>
    </source>
</evidence>
<name>A0A9N9AQH3_9GLOM</name>
<dbReference type="AlphaFoldDB" id="A0A9N9AQH3"/>
<keyword evidence="2" id="KW-1185">Reference proteome</keyword>
<accession>A0A9N9AQH3</accession>
<organism evidence="1 2">
    <name type="scientific">Racocetra fulgida</name>
    <dbReference type="NCBI Taxonomy" id="60492"/>
    <lineage>
        <taxon>Eukaryota</taxon>
        <taxon>Fungi</taxon>
        <taxon>Fungi incertae sedis</taxon>
        <taxon>Mucoromycota</taxon>
        <taxon>Glomeromycotina</taxon>
        <taxon>Glomeromycetes</taxon>
        <taxon>Diversisporales</taxon>
        <taxon>Gigasporaceae</taxon>
        <taxon>Racocetra</taxon>
    </lineage>
</organism>
<evidence type="ECO:0000313" key="1">
    <source>
        <dbReference type="EMBL" id="CAG8539375.1"/>
    </source>
</evidence>